<evidence type="ECO:0000256" key="7">
    <source>
        <dbReference type="SAM" id="MobiDB-lite"/>
    </source>
</evidence>
<dbReference type="InterPro" id="IPR020846">
    <property type="entry name" value="MFS_dom"/>
</dbReference>
<evidence type="ECO:0000256" key="5">
    <source>
        <dbReference type="ARBA" id="ARBA00022989"/>
    </source>
</evidence>
<dbReference type="InterPro" id="IPR036259">
    <property type="entry name" value="MFS_trans_sf"/>
</dbReference>
<feature type="transmembrane region" description="Helical" evidence="8">
    <location>
        <begin position="40"/>
        <end position="65"/>
    </location>
</feature>
<feature type="transmembrane region" description="Helical" evidence="8">
    <location>
        <begin position="132"/>
        <end position="154"/>
    </location>
</feature>
<dbReference type="FunFam" id="1.20.1250.20:FF:000286">
    <property type="entry name" value="MFS efflux transporter"/>
    <property type="match status" value="1"/>
</dbReference>
<evidence type="ECO:0000259" key="9">
    <source>
        <dbReference type="PROSITE" id="PS50850"/>
    </source>
</evidence>
<evidence type="ECO:0000313" key="11">
    <source>
        <dbReference type="Proteomes" id="UP000012338"/>
    </source>
</evidence>
<feature type="transmembrane region" description="Helical" evidence="8">
    <location>
        <begin position="355"/>
        <end position="376"/>
    </location>
</feature>
<feature type="transmembrane region" description="Helical" evidence="8">
    <location>
        <begin position="388"/>
        <end position="411"/>
    </location>
</feature>
<dbReference type="GO" id="GO:0016020">
    <property type="term" value="C:membrane"/>
    <property type="evidence" value="ECO:0007669"/>
    <property type="project" value="TreeGrafter"/>
</dbReference>
<evidence type="ECO:0000256" key="2">
    <source>
        <dbReference type="ARBA" id="ARBA00008335"/>
    </source>
</evidence>
<dbReference type="GeneID" id="25841262"/>
<feature type="compositionally biased region" description="Polar residues" evidence="7">
    <location>
        <begin position="1"/>
        <end position="10"/>
    </location>
</feature>
<dbReference type="RefSeq" id="XP_014082868.1">
    <property type="nucleotide sequence ID" value="XM_014227393.1"/>
</dbReference>
<evidence type="ECO:0000256" key="4">
    <source>
        <dbReference type="ARBA" id="ARBA00022692"/>
    </source>
</evidence>
<reference evidence="11" key="2">
    <citation type="journal article" date="2013" name="PLoS Genet.">
        <title>Comparative genome structure, secondary metabolite, and effector coding capacity across Cochliobolus pathogens.</title>
        <authorList>
            <person name="Condon B.J."/>
            <person name="Leng Y."/>
            <person name="Wu D."/>
            <person name="Bushley K.E."/>
            <person name="Ohm R.A."/>
            <person name="Otillar R."/>
            <person name="Martin J."/>
            <person name="Schackwitz W."/>
            <person name="Grimwood J."/>
            <person name="MohdZainudin N."/>
            <person name="Xue C."/>
            <person name="Wang R."/>
            <person name="Manning V.A."/>
            <person name="Dhillon B."/>
            <person name="Tu Z.J."/>
            <person name="Steffenson B.J."/>
            <person name="Salamov A."/>
            <person name="Sun H."/>
            <person name="Lowry S."/>
            <person name="LaButti K."/>
            <person name="Han J."/>
            <person name="Copeland A."/>
            <person name="Lindquist E."/>
            <person name="Barry K."/>
            <person name="Schmutz J."/>
            <person name="Baker S.E."/>
            <person name="Ciuffetti L.M."/>
            <person name="Grigoriev I.V."/>
            <person name="Zhong S."/>
            <person name="Turgeon B.G."/>
        </authorList>
    </citation>
    <scope>NUCLEOTIDE SEQUENCE [LARGE SCALE GENOMIC DNA]</scope>
    <source>
        <strain evidence="11">C4 / ATCC 48331 / race T</strain>
    </source>
</reference>
<evidence type="ECO:0000256" key="1">
    <source>
        <dbReference type="ARBA" id="ARBA00004127"/>
    </source>
</evidence>
<dbReference type="EMBL" id="KB733447">
    <property type="protein sequence ID" value="ENI08959.1"/>
    <property type="molecule type" value="Genomic_DNA"/>
</dbReference>
<feature type="region of interest" description="Disordered" evidence="7">
    <location>
        <begin position="1"/>
        <end position="30"/>
    </location>
</feature>
<feature type="transmembrane region" description="Helical" evidence="8">
    <location>
        <begin position="215"/>
        <end position="232"/>
    </location>
</feature>
<feature type="transmembrane region" description="Helical" evidence="8">
    <location>
        <begin position="77"/>
        <end position="96"/>
    </location>
</feature>
<feature type="compositionally biased region" description="Polar residues" evidence="7">
    <location>
        <begin position="20"/>
        <end position="30"/>
    </location>
</feature>
<feature type="transmembrane region" description="Helical" evidence="8">
    <location>
        <begin position="298"/>
        <end position="318"/>
    </location>
</feature>
<dbReference type="PANTHER" id="PTHR23514:SF3">
    <property type="entry name" value="BYPASS OF STOP CODON PROTEIN 6"/>
    <property type="match status" value="1"/>
</dbReference>
<proteinExistence type="inferred from homology"/>
<dbReference type="HOGENOM" id="CLU_021993_0_0_1"/>
<dbReference type="SUPFAM" id="SSF103473">
    <property type="entry name" value="MFS general substrate transporter"/>
    <property type="match status" value="1"/>
</dbReference>
<feature type="transmembrane region" description="Helical" evidence="8">
    <location>
        <begin position="417"/>
        <end position="437"/>
    </location>
</feature>
<feature type="domain" description="Major facilitator superfamily (MFS) profile" evidence="9">
    <location>
        <begin position="39"/>
        <end position="441"/>
    </location>
</feature>
<evidence type="ECO:0000256" key="6">
    <source>
        <dbReference type="ARBA" id="ARBA00023136"/>
    </source>
</evidence>
<feature type="transmembrane region" description="Helical" evidence="8">
    <location>
        <begin position="166"/>
        <end position="188"/>
    </location>
</feature>
<keyword evidence="3" id="KW-0813">Transport</keyword>
<dbReference type="AlphaFoldDB" id="N4X7E4"/>
<keyword evidence="4 8" id="KW-0812">Transmembrane</keyword>
<keyword evidence="5 8" id="KW-1133">Transmembrane helix</keyword>
<evidence type="ECO:0000313" key="10">
    <source>
        <dbReference type="EMBL" id="ENI08959.1"/>
    </source>
</evidence>
<dbReference type="GO" id="GO:0012505">
    <property type="term" value="C:endomembrane system"/>
    <property type="evidence" value="ECO:0007669"/>
    <property type="project" value="UniProtKB-SubCell"/>
</dbReference>
<gene>
    <name evidence="10" type="ORF">COCC4DRAFT_188887</name>
</gene>
<dbReference type="PROSITE" id="PS50850">
    <property type="entry name" value="MFS"/>
    <property type="match status" value="1"/>
</dbReference>
<dbReference type="InterPro" id="IPR011701">
    <property type="entry name" value="MFS"/>
</dbReference>
<accession>N4X7E4</accession>
<keyword evidence="6 8" id="KW-0472">Membrane</keyword>
<keyword evidence="11" id="KW-1185">Reference proteome</keyword>
<feature type="transmembrane region" description="Helical" evidence="8">
    <location>
        <begin position="330"/>
        <end position="349"/>
    </location>
</feature>
<dbReference type="PANTHER" id="PTHR23514">
    <property type="entry name" value="BYPASS OF STOP CODON PROTEIN 6"/>
    <property type="match status" value="1"/>
</dbReference>
<evidence type="ECO:0000256" key="8">
    <source>
        <dbReference type="SAM" id="Phobius"/>
    </source>
</evidence>
<comment type="subcellular location">
    <subcellularLocation>
        <location evidence="1">Endomembrane system</location>
        <topology evidence="1">Multi-pass membrane protein</topology>
    </subcellularLocation>
</comment>
<dbReference type="Gene3D" id="1.20.1250.20">
    <property type="entry name" value="MFS general substrate transporter like domains"/>
    <property type="match status" value="2"/>
</dbReference>
<protein>
    <recommendedName>
        <fullName evidence="9">Major facilitator superfamily (MFS) profile domain-containing protein</fullName>
    </recommendedName>
</protein>
<dbReference type="Pfam" id="PF07690">
    <property type="entry name" value="MFS_1"/>
    <property type="match status" value="1"/>
</dbReference>
<dbReference type="Proteomes" id="UP000012338">
    <property type="component" value="Unassembled WGS sequence"/>
</dbReference>
<feature type="transmembrane region" description="Helical" evidence="8">
    <location>
        <begin position="263"/>
        <end position="286"/>
    </location>
</feature>
<dbReference type="OrthoDB" id="413079at2759"/>
<comment type="similarity">
    <text evidence="2">Belongs to the major facilitator superfamily.</text>
</comment>
<dbReference type="InterPro" id="IPR051788">
    <property type="entry name" value="MFS_Transporter"/>
</dbReference>
<dbReference type="GO" id="GO:0022857">
    <property type="term" value="F:transmembrane transporter activity"/>
    <property type="evidence" value="ECO:0007669"/>
    <property type="project" value="InterPro"/>
</dbReference>
<name>N4X7E4_COCH4</name>
<organism evidence="10 11">
    <name type="scientific">Cochliobolus heterostrophus (strain C4 / ATCC 48331 / race T)</name>
    <name type="common">Southern corn leaf blight fungus</name>
    <name type="synonym">Bipolaris maydis</name>
    <dbReference type="NCBI Taxonomy" id="665024"/>
    <lineage>
        <taxon>Eukaryota</taxon>
        <taxon>Fungi</taxon>
        <taxon>Dikarya</taxon>
        <taxon>Ascomycota</taxon>
        <taxon>Pezizomycotina</taxon>
        <taxon>Dothideomycetes</taxon>
        <taxon>Pleosporomycetidae</taxon>
        <taxon>Pleosporales</taxon>
        <taxon>Pleosporineae</taxon>
        <taxon>Pleosporaceae</taxon>
        <taxon>Bipolaris</taxon>
    </lineage>
</organism>
<feature type="transmembrane region" description="Helical" evidence="8">
    <location>
        <begin position="108"/>
        <end position="126"/>
    </location>
</feature>
<sequence>MAHTSRSNEASPLLGDHSRTSVATEQGASQAESETMNARLIFKIAAAMYSFATLGLFNSSIGAVLPLLSQHYNLSDIQVSSIFLAGPIGYVLAAQFSDAVHYRFGQRGIAFAGPILQVIATATVAAHPGFGLILVAFAFQGLGTGLLDGSWCAWAGSMQKANTISGLLHGSFSVGAALGPLLLTVLTAKHQDWWTWYSILVSVLPEVFDQLHTNWVTAGACALSFIVQVAAFRHESASVYRQSKQSKMSDSKVHLREIFKHPATWLCAAFFLTYVGVETSISGWVVSFMLRERHASDYVAGLSSSGYWIGMAIGRLVLGFATDRMGVRRATTLYFLFAIVFEALFAVFSSLEASVIFMTATGFVHGPLFPSGVVVLTRLLPAELHVAVVSFVASLGQIGGAFLPFAIGAVVQGLGIGVFRFAILVETLLALLVWLAFARLRPALLPISAAHTQD</sequence>
<reference evidence="10 11" key="1">
    <citation type="journal article" date="2012" name="PLoS Pathog.">
        <title>Diverse lifestyles and strategies of plant pathogenesis encoded in the genomes of eighteen Dothideomycetes fungi.</title>
        <authorList>
            <person name="Ohm R.A."/>
            <person name="Feau N."/>
            <person name="Henrissat B."/>
            <person name="Schoch C.L."/>
            <person name="Horwitz B.A."/>
            <person name="Barry K.W."/>
            <person name="Condon B.J."/>
            <person name="Copeland A.C."/>
            <person name="Dhillon B."/>
            <person name="Glaser F."/>
            <person name="Hesse C.N."/>
            <person name="Kosti I."/>
            <person name="LaButti K."/>
            <person name="Lindquist E.A."/>
            <person name="Lucas S."/>
            <person name="Salamov A.A."/>
            <person name="Bradshaw R.E."/>
            <person name="Ciuffetti L."/>
            <person name="Hamelin R.C."/>
            <person name="Kema G.H.J."/>
            <person name="Lawrence C."/>
            <person name="Scott J.A."/>
            <person name="Spatafora J.W."/>
            <person name="Turgeon B.G."/>
            <person name="de Wit P.J.G.M."/>
            <person name="Zhong S."/>
            <person name="Goodwin S.B."/>
            <person name="Grigoriev I.V."/>
        </authorList>
    </citation>
    <scope>NUCLEOTIDE SEQUENCE [LARGE SCALE GENOMIC DNA]</scope>
    <source>
        <strain evidence="11">C4 / ATCC 48331 / race T</strain>
    </source>
</reference>
<evidence type="ECO:0000256" key="3">
    <source>
        <dbReference type="ARBA" id="ARBA00022448"/>
    </source>
</evidence>